<dbReference type="InterPro" id="IPR039496">
    <property type="entry name" value="CCDC92/74_N"/>
</dbReference>
<feature type="region of interest" description="Disordered" evidence="3">
    <location>
        <begin position="19"/>
        <end position="38"/>
    </location>
</feature>
<accession>A0A0A9YR55</accession>
<reference evidence="5" key="1">
    <citation type="journal article" date="2014" name="PLoS ONE">
        <title>Transcriptome-Based Identification of ABC Transporters in the Western Tarnished Plant Bug Lygus hesperus.</title>
        <authorList>
            <person name="Hull J.J."/>
            <person name="Chaney K."/>
            <person name="Geib S.M."/>
            <person name="Fabrick J.A."/>
            <person name="Brent C.S."/>
            <person name="Walsh D."/>
            <person name="Lavine L.C."/>
        </authorList>
    </citation>
    <scope>NUCLEOTIDE SEQUENCE</scope>
</reference>
<protein>
    <submittedName>
        <fullName evidence="5">Coiled-coil domain-containing protein 74B</fullName>
    </submittedName>
</protein>
<feature type="region of interest" description="Disordered" evidence="3">
    <location>
        <begin position="234"/>
        <end position="358"/>
    </location>
</feature>
<reference evidence="6" key="3">
    <citation type="journal article" date="2016" name="Gigascience">
        <title>De novo construction of an expanded transcriptome assembly for the western tarnished plant bug, Lygus hesperus.</title>
        <authorList>
            <person name="Tassone E.E."/>
            <person name="Geib S.M."/>
            <person name="Hall B."/>
            <person name="Fabrick J.A."/>
            <person name="Brent C.S."/>
            <person name="Hull J.J."/>
        </authorList>
    </citation>
    <scope>NUCLEOTIDE SEQUENCE</scope>
</reference>
<dbReference type="Pfam" id="PF14916">
    <property type="entry name" value="CCDC92"/>
    <property type="match status" value="1"/>
</dbReference>
<evidence type="ECO:0000313" key="5">
    <source>
        <dbReference type="EMBL" id="JAG32015.1"/>
    </source>
</evidence>
<evidence type="ECO:0000313" key="7">
    <source>
        <dbReference type="EMBL" id="JAQ16960.1"/>
    </source>
</evidence>
<dbReference type="EMBL" id="GDHC01001669">
    <property type="protein sequence ID" value="JAQ16960.1"/>
    <property type="molecule type" value="Transcribed_RNA"/>
</dbReference>
<feature type="coiled-coil region" evidence="2">
    <location>
        <begin position="80"/>
        <end position="118"/>
    </location>
</feature>
<dbReference type="AlphaFoldDB" id="A0A0A9YR55"/>
<keyword evidence="1 2" id="KW-0175">Coiled coil</keyword>
<feature type="compositionally biased region" description="Polar residues" evidence="3">
    <location>
        <begin position="23"/>
        <end position="32"/>
    </location>
</feature>
<feature type="compositionally biased region" description="Polar residues" evidence="3">
    <location>
        <begin position="308"/>
        <end position="326"/>
    </location>
</feature>
<evidence type="ECO:0000256" key="2">
    <source>
        <dbReference type="SAM" id="Coils"/>
    </source>
</evidence>
<feature type="domain" description="CCDC92/74 N-terminal" evidence="4">
    <location>
        <begin position="79"/>
        <end position="124"/>
    </location>
</feature>
<proteinExistence type="predicted"/>
<sequence>MKSLNMGVSVQNPNRCVLPPLPSSYSRENSPRLSPVDNRLMDLPTPRSARLNKIGKKAVEPLRPEPFLMSCISSDPLLRVTQLEQNLNFLQDQHQMMLASLHQEIEALRSRNRDLQFQLIFGGTNKVIPSSSDSSPGEGTQPKIVLSPKEINSRSLQVEMLEREVSELKVTLSEANSKNASLLQLVDHQKKQLDTARKEPQEPDLADRLEDAENLIKRLVKENDDQRKEISNLRGQLGRGGHSGRYSGHRRGGNDHQRFPPLQSQNFWGGGSHQNQKHKSNPDFHSNHGQMDHEVVGQAAPSLPHLNRTYSQPASTRHRYYNSNGNHFYRGNSHEEGEGRRRYRGRGSASHHKDDNGQ</sequence>
<gene>
    <name evidence="5" type="primary">CCDC74B_0</name>
    <name evidence="7" type="synonym">CCDC74B_2</name>
    <name evidence="5" type="ORF">CM83_52898</name>
    <name evidence="6" type="ORF">g.77363</name>
    <name evidence="7" type="ORF">g.77364</name>
</gene>
<reference evidence="5" key="2">
    <citation type="submission" date="2014-07" db="EMBL/GenBank/DDBJ databases">
        <authorList>
            <person name="Hull J."/>
        </authorList>
    </citation>
    <scope>NUCLEOTIDE SEQUENCE</scope>
</reference>
<dbReference type="EMBL" id="GBHO01011589">
    <property type="protein sequence ID" value="JAG32015.1"/>
    <property type="molecule type" value="Transcribed_RNA"/>
</dbReference>
<dbReference type="EMBL" id="GDHC01001729">
    <property type="protein sequence ID" value="JAQ16900.1"/>
    <property type="molecule type" value="Transcribed_RNA"/>
</dbReference>
<name>A0A0A9YR55_LYGHE</name>
<evidence type="ECO:0000313" key="6">
    <source>
        <dbReference type="EMBL" id="JAQ16900.1"/>
    </source>
</evidence>
<evidence type="ECO:0000259" key="4">
    <source>
        <dbReference type="Pfam" id="PF14916"/>
    </source>
</evidence>
<evidence type="ECO:0000256" key="3">
    <source>
        <dbReference type="SAM" id="MobiDB-lite"/>
    </source>
</evidence>
<dbReference type="InterPro" id="IPR040370">
    <property type="entry name" value="CCDC74A/CCDC74B/CCDC92"/>
</dbReference>
<organism evidence="5">
    <name type="scientific">Lygus hesperus</name>
    <name type="common">Western plant bug</name>
    <dbReference type="NCBI Taxonomy" id="30085"/>
    <lineage>
        <taxon>Eukaryota</taxon>
        <taxon>Metazoa</taxon>
        <taxon>Ecdysozoa</taxon>
        <taxon>Arthropoda</taxon>
        <taxon>Hexapoda</taxon>
        <taxon>Insecta</taxon>
        <taxon>Pterygota</taxon>
        <taxon>Neoptera</taxon>
        <taxon>Paraneoptera</taxon>
        <taxon>Hemiptera</taxon>
        <taxon>Heteroptera</taxon>
        <taxon>Panheteroptera</taxon>
        <taxon>Cimicomorpha</taxon>
        <taxon>Miridae</taxon>
        <taxon>Mirini</taxon>
        <taxon>Lygus</taxon>
    </lineage>
</organism>
<dbReference type="PANTHER" id="PTHR14882">
    <property type="entry name" value="COILED-COIL DOMAIN-CONTAINING 74A"/>
    <property type="match status" value="1"/>
</dbReference>
<evidence type="ECO:0000256" key="1">
    <source>
        <dbReference type="ARBA" id="ARBA00023054"/>
    </source>
</evidence>
<feature type="compositionally biased region" description="Basic and acidic residues" evidence="3">
    <location>
        <begin position="280"/>
        <end position="295"/>
    </location>
</feature>
<dbReference type="PANTHER" id="PTHR14882:SF5">
    <property type="entry name" value="COILED-COIL DOMAIN CONTAINING 74A"/>
    <property type="match status" value="1"/>
</dbReference>